<comment type="caution">
    <text evidence="3">The sequence shown here is derived from an EMBL/GenBank/DDBJ whole genome shotgun (WGS) entry which is preliminary data.</text>
</comment>
<dbReference type="SUPFAM" id="SSF53187">
    <property type="entry name" value="Zn-dependent exopeptidases"/>
    <property type="match status" value="1"/>
</dbReference>
<dbReference type="PANTHER" id="PTHR32494">
    <property type="entry name" value="ALLANTOATE DEIMINASE-RELATED"/>
    <property type="match status" value="1"/>
</dbReference>
<dbReference type="PANTHER" id="PTHR32494:SF5">
    <property type="entry name" value="ALLANTOATE AMIDOHYDROLASE"/>
    <property type="match status" value="1"/>
</dbReference>
<dbReference type="InterPro" id="IPR002933">
    <property type="entry name" value="Peptidase_M20"/>
</dbReference>
<dbReference type="RefSeq" id="WP_161902723.1">
    <property type="nucleotide sequence ID" value="NZ_MAEL01000049.1"/>
</dbReference>
<keyword evidence="4" id="KW-1185">Reference proteome</keyword>
<dbReference type="EMBL" id="MAEL01000049">
    <property type="protein sequence ID" value="KAF1302550.1"/>
    <property type="molecule type" value="Genomic_DNA"/>
</dbReference>
<gene>
    <name evidence="3" type="ORF">BAU17_02350</name>
</gene>
<evidence type="ECO:0000256" key="1">
    <source>
        <dbReference type="ARBA" id="ARBA00006153"/>
    </source>
</evidence>
<protein>
    <submittedName>
        <fullName evidence="3">Allantoate amidohydrolase</fullName>
    </submittedName>
</protein>
<dbReference type="InterPro" id="IPR010158">
    <property type="entry name" value="Amidase_Cbmase"/>
</dbReference>
<dbReference type="InterPro" id="IPR017591">
    <property type="entry name" value="Allantoate_amidohydrolase"/>
</dbReference>
<evidence type="ECO:0000256" key="2">
    <source>
        <dbReference type="ARBA" id="ARBA00022801"/>
    </source>
</evidence>
<dbReference type="InterPro" id="IPR036264">
    <property type="entry name" value="Bact_exopeptidase_dim_dom"/>
</dbReference>
<dbReference type="CDD" id="cd03884">
    <property type="entry name" value="M20_bAS"/>
    <property type="match status" value="1"/>
</dbReference>
<dbReference type="Gene3D" id="3.40.630.10">
    <property type="entry name" value="Zn peptidases"/>
    <property type="match status" value="1"/>
</dbReference>
<dbReference type="Proteomes" id="UP000782705">
    <property type="component" value="Unassembled WGS sequence"/>
</dbReference>
<evidence type="ECO:0000313" key="3">
    <source>
        <dbReference type="EMBL" id="KAF1302550.1"/>
    </source>
</evidence>
<dbReference type="Pfam" id="PF01546">
    <property type="entry name" value="Peptidase_M20"/>
    <property type="match status" value="1"/>
</dbReference>
<dbReference type="NCBIfam" id="TIGR03176">
    <property type="entry name" value="AllC"/>
    <property type="match status" value="1"/>
</dbReference>
<sequence>MDLEKVLADNIANLSAIGSDPTGGMTRLLYTDSWLEAQKFVETQLTNAGLTAAFDEVGNLFGRVEGTKYPEETILSGSHIDTVVNGGNLDGQFGVIAAYVAIQYLLETYGKPLRSLEVISMAEEEGSRFPTVFWGSKNFVCEAKREDIEGISDFEGKKFVDEMHRQGFDFRKEATEKRDDIKAFVEIHIEQGNVLENEALQIGVVNNIAGQRRYTIVLKGEANHAGTTPMGYRKDAVYGFSKICGEIIDRALVVGDPLVVTFGKVEPKPNTVNVVPGEVLFTMDCRHTDQEVLKHFTEEAEALMKAIAEQHGLSIEIDLWMDEAPVPMDEAIVATVEKAAQAENMDYKVMHSGAGHDSQIIAPHYPSAMIFVPSIKGISHNPAEATKEEDLVAGVKVLAKALYELAYKE</sequence>
<dbReference type="NCBIfam" id="TIGR01879">
    <property type="entry name" value="hydantase"/>
    <property type="match status" value="1"/>
</dbReference>
<dbReference type="NCBIfam" id="NF006768">
    <property type="entry name" value="PRK09290.1-1"/>
    <property type="match status" value="1"/>
</dbReference>
<name>A0ABQ6YXF0_9ENTE</name>
<dbReference type="PIRSF" id="PIRSF001235">
    <property type="entry name" value="Amidase_carbamoylase"/>
    <property type="match status" value="1"/>
</dbReference>
<keyword evidence="2" id="KW-0378">Hydrolase</keyword>
<reference evidence="3 4" key="1">
    <citation type="submission" date="2016-06" db="EMBL/GenBank/DDBJ databases">
        <title>Four novel species of enterococci isolated from chicken manure.</title>
        <authorList>
            <person name="Van Tyne D."/>
        </authorList>
    </citation>
    <scope>NUCLEOTIDE SEQUENCE [LARGE SCALE GENOMIC DNA]</scope>
    <source>
        <strain evidence="3 4">CU12B</strain>
    </source>
</reference>
<dbReference type="SUPFAM" id="SSF55031">
    <property type="entry name" value="Bacterial exopeptidase dimerisation domain"/>
    <property type="match status" value="1"/>
</dbReference>
<organism evidence="3 4">
    <name type="scientific">Candidatus Enterococcus willemsii</name>
    <dbReference type="NCBI Taxonomy" id="1857215"/>
    <lineage>
        <taxon>Bacteria</taxon>
        <taxon>Bacillati</taxon>
        <taxon>Bacillota</taxon>
        <taxon>Bacilli</taxon>
        <taxon>Lactobacillales</taxon>
        <taxon>Enterococcaceae</taxon>
        <taxon>Enterococcus</taxon>
    </lineage>
</organism>
<accession>A0ABQ6YXF0</accession>
<dbReference type="NCBIfam" id="NF006771">
    <property type="entry name" value="PRK09290.1-5"/>
    <property type="match status" value="1"/>
</dbReference>
<evidence type="ECO:0000313" key="4">
    <source>
        <dbReference type="Proteomes" id="UP000782705"/>
    </source>
</evidence>
<dbReference type="Gene3D" id="3.30.70.360">
    <property type="match status" value="1"/>
</dbReference>
<proteinExistence type="inferred from homology"/>
<comment type="similarity">
    <text evidence="1">Belongs to the peptidase M20 family.</text>
</comment>